<dbReference type="STRING" id="655863.F0XC22"/>
<dbReference type="Proteomes" id="UP000007796">
    <property type="component" value="Unassembled WGS sequence"/>
</dbReference>
<dbReference type="eggNOG" id="ENOG502R122">
    <property type="taxonomic scope" value="Eukaryota"/>
</dbReference>
<evidence type="ECO:0000256" key="1">
    <source>
        <dbReference type="SAM" id="MobiDB-lite"/>
    </source>
</evidence>
<dbReference type="AlphaFoldDB" id="F0XC22"/>
<gene>
    <name evidence="2" type="ORF">CMQ_866</name>
</gene>
<evidence type="ECO:0008006" key="4">
    <source>
        <dbReference type="Google" id="ProtNLM"/>
    </source>
</evidence>
<dbReference type="RefSeq" id="XP_014173420.1">
    <property type="nucleotide sequence ID" value="XM_014317945.1"/>
</dbReference>
<protein>
    <recommendedName>
        <fullName evidence="4">F-box domain containing protein</fullName>
    </recommendedName>
</protein>
<keyword evidence="3" id="KW-1185">Reference proteome</keyword>
<accession>F0XC22</accession>
<organism evidence="3">
    <name type="scientific">Grosmannia clavigera (strain kw1407 / UAMH 11150)</name>
    <name type="common">Blue stain fungus</name>
    <name type="synonym">Graphiocladiella clavigera</name>
    <dbReference type="NCBI Taxonomy" id="655863"/>
    <lineage>
        <taxon>Eukaryota</taxon>
        <taxon>Fungi</taxon>
        <taxon>Dikarya</taxon>
        <taxon>Ascomycota</taxon>
        <taxon>Pezizomycotina</taxon>
        <taxon>Sordariomycetes</taxon>
        <taxon>Sordariomycetidae</taxon>
        <taxon>Ophiostomatales</taxon>
        <taxon>Ophiostomataceae</taxon>
        <taxon>Leptographium</taxon>
    </lineage>
</organism>
<dbReference type="InParanoid" id="F0XC22"/>
<dbReference type="HOGENOM" id="CLU_058270_0_0_1"/>
<dbReference type="OrthoDB" id="3766406at2759"/>
<evidence type="ECO:0000313" key="3">
    <source>
        <dbReference type="Proteomes" id="UP000007796"/>
    </source>
</evidence>
<name>F0XC22_GROCL</name>
<evidence type="ECO:0000313" key="2">
    <source>
        <dbReference type="EMBL" id="EFX03938.1"/>
    </source>
</evidence>
<dbReference type="GeneID" id="25981992"/>
<dbReference type="EMBL" id="GL629765">
    <property type="protein sequence ID" value="EFX03938.1"/>
    <property type="molecule type" value="Genomic_DNA"/>
</dbReference>
<sequence>MESIVVFSLWTVHVCHNLVVRLWRAWHPSRQSPTCVLERLPAELIIDMDDYFSSQSRILLSRTCRSLRAMLTNTDDFYTVGCSSRAERAEFLYLVARDIPDRWLCDACMALHEVTVSDTPPCKNTRHCKLYKDSYDYARKPALAPVNYRHVQLALKYSRMKDGISRYHRHHLAKLLEPFSYTKTVCLRAYSSIFWARCESYPKVAMAPDGGQHYLLLTIVSLRRPRNLEDALGRTGSVNICPHQRTDSRDKKEIEDFKNEYHDNDRGPISDGTWQPDIDLALYDMLQMARGRGRSNGSRSSSSGHRKSRTRSGCYDEVCGSCLLCTTDYSFRLMPQSIELRVWQDLGPEGAPSNSQWQMHISEKYFYHENDRGDAYDEWSSIAAVHRVDGSVRQLYESDMSDRGA</sequence>
<proteinExistence type="predicted"/>
<feature type="region of interest" description="Disordered" evidence="1">
    <location>
        <begin position="291"/>
        <end position="313"/>
    </location>
</feature>
<reference evidence="2 3" key="1">
    <citation type="journal article" date="2011" name="Proc. Natl. Acad. Sci. U.S.A.">
        <title>Genome and transcriptome analyses of the mountain pine beetle-fungal symbiont Grosmannia clavigera, a lodgepole pine pathogen.</title>
        <authorList>
            <person name="DiGuistini S."/>
            <person name="Wang Y."/>
            <person name="Liao N.Y."/>
            <person name="Taylor G."/>
            <person name="Tanguay P."/>
            <person name="Feau N."/>
            <person name="Henrissat B."/>
            <person name="Chan S.K."/>
            <person name="Hesse-Orce U."/>
            <person name="Alamouti S.M."/>
            <person name="Tsui C.K.M."/>
            <person name="Docking R.T."/>
            <person name="Levasseur A."/>
            <person name="Haridas S."/>
            <person name="Robertson G."/>
            <person name="Birol I."/>
            <person name="Holt R.A."/>
            <person name="Marra M.A."/>
            <person name="Hamelin R.C."/>
            <person name="Hirst M."/>
            <person name="Jones S.J.M."/>
            <person name="Bohlmann J."/>
            <person name="Breuil C."/>
        </authorList>
    </citation>
    <scope>NUCLEOTIDE SEQUENCE [LARGE SCALE GENOMIC DNA]</scope>
    <source>
        <strain evidence="3">kw1407 / UAMH 11150</strain>
    </source>
</reference>